<dbReference type="InterPro" id="IPR051050">
    <property type="entry name" value="Lipid_II_flippase_MurJ/MviN"/>
</dbReference>
<sequence>MSFVTGAVARAAIVLVLFNVASKLTALVREMVIARQFGATSAMDAYLVAFSLPSVLFYLFTGALSTVVVPIYSEYAAAGREREAWGLFGTFFNVLLLLLVVVTALGLLLAPWLVKLLAPGFPGDTLSLAISLTRWMFPLLIFSGLTALFSGLLNARNVFAITALNGPLSNIAVIIAVLALGSLWGVYGMTLGVLVGGVAGAVVQLPALRRVGFSFRPGVALNHPDLKKIFKLILPITIGFSISETYILIDRYLASGLAEGSIAALNYANRLIQMPLGLFVTAVGTAVFPSLTRKAAEKDLRGLGEGVLRSLRLVVLACVPSAIVLLVLREPLVTLFFKRGVFDDRAAGMTAIALFFYAFGLVGQAGEFILTRGFFSLQDTRTPMVLSAIAVLVNLGFSLALIGSLRHGGLALANSIAALVDMILLTFFLNRRLGGMWAPGMWRFILFVMLASLAMGGAIEAMSSWLNLPAASGTITLAGQVGLVATAGLVVYLAALTVLRIEEARRLWDFVKQKFTKSSREA</sequence>
<feature type="transmembrane region" description="Helical" evidence="8">
    <location>
        <begin position="229"/>
        <end position="249"/>
    </location>
</feature>
<feature type="transmembrane region" description="Helical" evidence="8">
    <location>
        <begin position="186"/>
        <end position="208"/>
    </location>
</feature>
<dbReference type="GO" id="GO:0008360">
    <property type="term" value="P:regulation of cell shape"/>
    <property type="evidence" value="ECO:0007669"/>
    <property type="project" value="UniProtKB-UniRule"/>
</dbReference>
<organism evidence="10 11">
    <name type="scientific">Pelotomaculum isophthalicicum JI</name>
    <dbReference type="NCBI Taxonomy" id="947010"/>
    <lineage>
        <taxon>Bacteria</taxon>
        <taxon>Bacillati</taxon>
        <taxon>Bacillota</taxon>
        <taxon>Clostridia</taxon>
        <taxon>Eubacteriales</taxon>
        <taxon>Desulfotomaculaceae</taxon>
        <taxon>Pelotomaculum</taxon>
    </lineage>
</organism>
<comment type="function">
    <text evidence="8 9">Involved in peptidoglycan biosynthesis. Transports lipid-linked peptidoglycan precursors from the inner to the outer leaflet of the cytoplasmic membrane.</text>
</comment>
<feature type="transmembrane region" description="Helical" evidence="8">
    <location>
        <begin position="84"/>
        <end position="114"/>
    </location>
</feature>
<keyword evidence="3 8" id="KW-0812">Transmembrane</keyword>
<evidence type="ECO:0000256" key="3">
    <source>
        <dbReference type="ARBA" id="ARBA00022692"/>
    </source>
</evidence>
<accession>A0A9X4JV64</accession>
<keyword evidence="11" id="KW-1185">Reference proteome</keyword>
<dbReference type="GO" id="GO:0005886">
    <property type="term" value="C:plasma membrane"/>
    <property type="evidence" value="ECO:0007669"/>
    <property type="project" value="UniProtKB-SubCell"/>
</dbReference>
<dbReference type="AlphaFoldDB" id="A0A9X4JV64"/>
<comment type="similarity">
    <text evidence="8 9">Belongs to the MurJ/MviN family.</text>
</comment>
<dbReference type="PANTHER" id="PTHR47019">
    <property type="entry name" value="LIPID II FLIPPASE MURJ"/>
    <property type="match status" value="1"/>
</dbReference>
<feature type="transmembrane region" description="Helical" evidence="8">
    <location>
        <begin position="158"/>
        <end position="180"/>
    </location>
</feature>
<gene>
    <name evidence="8 10" type="primary">murJ</name>
    <name evidence="10" type="ORF">L7E55_01045</name>
</gene>
<evidence type="ECO:0000313" key="11">
    <source>
        <dbReference type="Proteomes" id="UP001154312"/>
    </source>
</evidence>
<feature type="transmembrane region" description="Helical" evidence="8">
    <location>
        <begin position="348"/>
        <end position="370"/>
    </location>
</feature>
<keyword evidence="8 9" id="KW-0813">Transport</keyword>
<proteinExistence type="inferred from homology"/>
<dbReference type="GO" id="GO:0009252">
    <property type="term" value="P:peptidoglycan biosynthetic process"/>
    <property type="evidence" value="ECO:0007669"/>
    <property type="project" value="UniProtKB-UniRule"/>
</dbReference>
<feature type="transmembrane region" description="Helical" evidence="8">
    <location>
        <begin position="311"/>
        <end position="328"/>
    </location>
</feature>
<dbReference type="PRINTS" id="PR01806">
    <property type="entry name" value="VIRFACTRMVIN"/>
</dbReference>
<comment type="caution">
    <text evidence="10">The sequence shown here is derived from an EMBL/GenBank/DDBJ whole genome shotgun (WGS) entry which is preliminary data.</text>
</comment>
<name>A0A9X4JV64_9FIRM</name>
<protein>
    <recommendedName>
        <fullName evidence="8">Probable lipid II flippase MurJ</fullName>
    </recommendedName>
</protein>
<keyword evidence="5 8" id="KW-0573">Peptidoglycan synthesis</keyword>
<evidence type="ECO:0000256" key="7">
    <source>
        <dbReference type="ARBA" id="ARBA00023136"/>
    </source>
</evidence>
<keyword evidence="6 8" id="KW-1133">Transmembrane helix</keyword>
<feature type="transmembrane region" description="Helical" evidence="8">
    <location>
        <begin position="477"/>
        <end position="499"/>
    </location>
</feature>
<dbReference type="Pfam" id="PF03023">
    <property type="entry name" value="MurJ"/>
    <property type="match status" value="1"/>
</dbReference>
<dbReference type="GO" id="GO:0015648">
    <property type="term" value="F:lipid-linked peptidoglycan transporter activity"/>
    <property type="evidence" value="ECO:0007669"/>
    <property type="project" value="UniProtKB-UniRule"/>
</dbReference>
<dbReference type="GO" id="GO:0034204">
    <property type="term" value="P:lipid translocation"/>
    <property type="evidence" value="ECO:0007669"/>
    <property type="project" value="TreeGrafter"/>
</dbReference>
<dbReference type="GO" id="GO:0071555">
    <property type="term" value="P:cell wall organization"/>
    <property type="evidence" value="ECO:0007669"/>
    <property type="project" value="UniProtKB-UniRule"/>
</dbReference>
<evidence type="ECO:0000256" key="8">
    <source>
        <dbReference type="HAMAP-Rule" id="MF_02078"/>
    </source>
</evidence>
<feature type="transmembrane region" description="Helical" evidence="8">
    <location>
        <begin position="46"/>
        <end position="72"/>
    </location>
</feature>
<feature type="transmembrane region" description="Helical" evidence="8">
    <location>
        <begin position="408"/>
        <end position="429"/>
    </location>
</feature>
<feature type="transmembrane region" description="Helical" evidence="8">
    <location>
        <begin position="271"/>
        <end position="291"/>
    </location>
</feature>
<comment type="subcellular location">
    <subcellularLocation>
        <location evidence="1 8">Cell membrane</location>
        <topology evidence="1 8">Multi-pass membrane protein</topology>
    </subcellularLocation>
</comment>
<dbReference type="NCBIfam" id="TIGR01695">
    <property type="entry name" value="murJ_mviN"/>
    <property type="match status" value="1"/>
</dbReference>
<evidence type="ECO:0000256" key="5">
    <source>
        <dbReference type="ARBA" id="ARBA00022984"/>
    </source>
</evidence>
<feature type="transmembrane region" description="Helical" evidence="8">
    <location>
        <begin position="441"/>
        <end position="465"/>
    </location>
</feature>
<evidence type="ECO:0000256" key="4">
    <source>
        <dbReference type="ARBA" id="ARBA00022960"/>
    </source>
</evidence>
<dbReference type="InterPro" id="IPR004268">
    <property type="entry name" value="MurJ"/>
</dbReference>
<keyword evidence="2 8" id="KW-1003">Cell membrane</keyword>
<keyword evidence="4 8" id="KW-0133">Cell shape</keyword>
<evidence type="ECO:0000256" key="9">
    <source>
        <dbReference type="PIRNR" id="PIRNR002869"/>
    </source>
</evidence>
<comment type="pathway">
    <text evidence="8">Cell wall biogenesis; peptidoglycan biosynthesis.</text>
</comment>
<keyword evidence="8 9" id="KW-0961">Cell wall biogenesis/degradation</keyword>
<evidence type="ECO:0000256" key="1">
    <source>
        <dbReference type="ARBA" id="ARBA00004651"/>
    </source>
</evidence>
<keyword evidence="7 8" id="KW-0472">Membrane</keyword>
<feature type="transmembrane region" description="Helical" evidence="8">
    <location>
        <begin position="134"/>
        <end position="153"/>
    </location>
</feature>
<feature type="transmembrane region" description="Helical" evidence="8">
    <location>
        <begin position="382"/>
        <end position="402"/>
    </location>
</feature>
<dbReference type="RefSeq" id="WP_277442103.1">
    <property type="nucleotide sequence ID" value="NZ_JAKOAV010000001.1"/>
</dbReference>
<dbReference type="PIRSF" id="PIRSF002869">
    <property type="entry name" value="MviN"/>
    <property type="match status" value="1"/>
</dbReference>
<evidence type="ECO:0000256" key="6">
    <source>
        <dbReference type="ARBA" id="ARBA00022989"/>
    </source>
</evidence>
<dbReference type="PANTHER" id="PTHR47019:SF1">
    <property type="entry name" value="LIPID II FLIPPASE MURJ"/>
    <property type="match status" value="1"/>
</dbReference>
<dbReference type="CDD" id="cd13123">
    <property type="entry name" value="MATE_MurJ_like"/>
    <property type="match status" value="1"/>
</dbReference>
<evidence type="ECO:0000256" key="2">
    <source>
        <dbReference type="ARBA" id="ARBA00022475"/>
    </source>
</evidence>
<dbReference type="EMBL" id="JAKOAV010000001">
    <property type="protein sequence ID" value="MDF9406958.1"/>
    <property type="molecule type" value="Genomic_DNA"/>
</dbReference>
<dbReference type="Proteomes" id="UP001154312">
    <property type="component" value="Unassembled WGS sequence"/>
</dbReference>
<reference evidence="10" key="1">
    <citation type="submission" date="2022-02" db="EMBL/GenBank/DDBJ databases">
        <authorList>
            <person name="Leng L."/>
        </authorList>
    </citation>
    <scope>NUCLEOTIDE SEQUENCE</scope>
    <source>
        <strain evidence="10">JI</strain>
    </source>
</reference>
<evidence type="ECO:0000313" key="10">
    <source>
        <dbReference type="EMBL" id="MDF9406958.1"/>
    </source>
</evidence>
<dbReference type="HAMAP" id="MF_02078">
    <property type="entry name" value="MurJ_MviN"/>
    <property type="match status" value="1"/>
</dbReference>